<dbReference type="RefSeq" id="XP_022158642.1">
    <property type="nucleotide sequence ID" value="XM_022302950.1"/>
</dbReference>
<evidence type="ECO:0000313" key="2">
    <source>
        <dbReference type="Proteomes" id="UP000504603"/>
    </source>
</evidence>
<dbReference type="InterPro" id="IPR043502">
    <property type="entry name" value="DNA/RNA_pol_sf"/>
</dbReference>
<dbReference type="GeneID" id="111025097"/>
<organism evidence="2 3">
    <name type="scientific">Momordica charantia</name>
    <name type="common">Bitter gourd</name>
    <name type="synonym">Balsam pear</name>
    <dbReference type="NCBI Taxonomy" id="3673"/>
    <lineage>
        <taxon>Eukaryota</taxon>
        <taxon>Viridiplantae</taxon>
        <taxon>Streptophyta</taxon>
        <taxon>Embryophyta</taxon>
        <taxon>Tracheophyta</taxon>
        <taxon>Spermatophyta</taxon>
        <taxon>Magnoliopsida</taxon>
        <taxon>eudicotyledons</taxon>
        <taxon>Gunneridae</taxon>
        <taxon>Pentapetalae</taxon>
        <taxon>rosids</taxon>
        <taxon>fabids</taxon>
        <taxon>Cucurbitales</taxon>
        <taxon>Cucurbitaceae</taxon>
        <taxon>Momordiceae</taxon>
        <taxon>Momordica</taxon>
    </lineage>
</organism>
<feature type="domain" description="Reverse transcriptase Ty1/copia-type" evidence="1">
    <location>
        <begin position="22"/>
        <end position="171"/>
    </location>
</feature>
<accession>A0A6J1DXR3</accession>
<dbReference type="Proteomes" id="UP000504603">
    <property type="component" value="Unplaced"/>
</dbReference>
<dbReference type="SUPFAM" id="SSF56672">
    <property type="entry name" value="DNA/RNA polymerases"/>
    <property type="match status" value="1"/>
</dbReference>
<protein>
    <submittedName>
        <fullName evidence="3">Uncharacterized protein LOC111025097</fullName>
    </submittedName>
</protein>
<dbReference type="KEGG" id="mcha:111025097"/>
<gene>
    <name evidence="3" type="primary">LOC111025097</name>
</gene>
<reference evidence="3" key="1">
    <citation type="submission" date="2025-08" db="UniProtKB">
        <authorList>
            <consortium name="RefSeq"/>
        </authorList>
    </citation>
    <scope>IDENTIFICATION</scope>
    <source>
        <strain evidence="3">OHB3-1</strain>
    </source>
</reference>
<evidence type="ECO:0000259" key="1">
    <source>
        <dbReference type="Pfam" id="PF07727"/>
    </source>
</evidence>
<name>A0A6J1DXR3_MOMCH</name>
<dbReference type="OrthoDB" id="1931024at2759"/>
<proteinExistence type="predicted"/>
<evidence type="ECO:0000313" key="3">
    <source>
        <dbReference type="RefSeq" id="XP_022158642.1"/>
    </source>
</evidence>
<dbReference type="AlphaFoldDB" id="A0A6J1DXR3"/>
<sequence length="277" mass="31005">MEGLDFDETFRPVVKKPTIRVEDVFMSQPVGFIDTFCPDYVCCLHKSLYGLKQALRAWFERFTNYLITLGLEVSLADTSLFVRSVDGSLTFLLLYVDDIIITGLDSSYIAVLKKALATEFQISDFGALRYFLGLEIKFLPIGIFVNQAKYLQDLLVRSGMCLAKSCSTPMSTSIDLHASAPMFTDASPYRQLVGSLQYLTFTRSDITFSFNRNNALTLSAFYDADWAGDAIDRRSTTGFVAFLGLSPISWSTKKRHTMSPSSTEVEYRSLATTTADL</sequence>
<dbReference type="InterPro" id="IPR013103">
    <property type="entry name" value="RVT_2"/>
</dbReference>
<dbReference type="PANTHER" id="PTHR11439:SF483">
    <property type="entry name" value="PEPTIDE SYNTHASE GLIP-LIKE, PUTATIVE (AFU_ORTHOLOGUE AFUA_3G12920)-RELATED"/>
    <property type="match status" value="1"/>
</dbReference>
<dbReference type="PANTHER" id="PTHR11439">
    <property type="entry name" value="GAG-POL-RELATED RETROTRANSPOSON"/>
    <property type="match status" value="1"/>
</dbReference>
<dbReference type="CDD" id="cd09272">
    <property type="entry name" value="RNase_HI_RT_Ty1"/>
    <property type="match status" value="1"/>
</dbReference>
<keyword evidence="2" id="KW-1185">Reference proteome</keyword>
<dbReference type="Pfam" id="PF07727">
    <property type="entry name" value="RVT_2"/>
    <property type="match status" value="1"/>
</dbReference>